<evidence type="ECO:0000313" key="6">
    <source>
        <dbReference type="Proteomes" id="UP000514716"/>
    </source>
</evidence>
<protein>
    <submittedName>
        <fullName evidence="5">FadR family transcriptional regulator</fullName>
    </submittedName>
</protein>
<accession>A0A7D7MJL4</accession>
<dbReference type="EMBL" id="CP059540">
    <property type="protein sequence ID" value="QMT18146.1"/>
    <property type="molecule type" value="Genomic_DNA"/>
</dbReference>
<proteinExistence type="predicted"/>
<dbReference type="Gene3D" id="1.10.10.10">
    <property type="entry name" value="Winged helix-like DNA-binding domain superfamily/Winged helix DNA-binding domain"/>
    <property type="match status" value="1"/>
</dbReference>
<dbReference type="InterPro" id="IPR011711">
    <property type="entry name" value="GntR_C"/>
</dbReference>
<dbReference type="RefSeq" id="WP_069577244.1">
    <property type="nucleotide sequence ID" value="NZ_CP059540.1"/>
</dbReference>
<dbReference type="SMART" id="SM00895">
    <property type="entry name" value="FCD"/>
    <property type="match status" value="1"/>
</dbReference>
<dbReference type="PANTHER" id="PTHR43537">
    <property type="entry name" value="TRANSCRIPTIONAL REGULATOR, GNTR FAMILY"/>
    <property type="match status" value="1"/>
</dbReference>
<dbReference type="PANTHER" id="PTHR43537:SF5">
    <property type="entry name" value="UXU OPERON TRANSCRIPTIONAL REGULATOR"/>
    <property type="match status" value="1"/>
</dbReference>
<evidence type="ECO:0000256" key="2">
    <source>
        <dbReference type="ARBA" id="ARBA00023125"/>
    </source>
</evidence>
<dbReference type="InterPro" id="IPR036390">
    <property type="entry name" value="WH_DNA-bd_sf"/>
</dbReference>
<dbReference type="SUPFAM" id="SSF48008">
    <property type="entry name" value="GntR ligand-binding domain-like"/>
    <property type="match status" value="1"/>
</dbReference>
<dbReference type="InterPro" id="IPR036388">
    <property type="entry name" value="WH-like_DNA-bd_sf"/>
</dbReference>
<dbReference type="PRINTS" id="PR00035">
    <property type="entry name" value="HTHGNTR"/>
</dbReference>
<sequence length="238" mass="26883">MLENPKKRTYELVIEQIQTLCLENNIPPGGRLPSERDLASLFGVSRNSVREALKGLESKGFLEIRQGGGSFLAETKRDILGNELGSRIDAAEIQYIDDMLELRRAFEVEAASLAAQRATPENLLAIREVLGQMALAATDPELGVQADVDFHLHVANATQNQLLIDLMETLAKRLEENIRATRRHRFTEAERHQETYHEHEEIYLAIESGNRERAGQLMSEHISRIRSELHRAMGLPPK</sequence>
<dbReference type="AlphaFoldDB" id="A0A7D7MJL4"/>
<evidence type="ECO:0000313" key="5">
    <source>
        <dbReference type="EMBL" id="QMT18146.1"/>
    </source>
</evidence>
<dbReference type="Gene3D" id="1.20.120.530">
    <property type="entry name" value="GntR ligand-binding domain-like"/>
    <property type="match status" value="1"/>
</dbReference>
<name>A0A7D7MJL4_PLAMR</name>
<dbReference type="KEGG" id="pdec:H1Q58_03755"/>
<dbReference type="InterPro" id="IPR000524">
    <property type="entry name" value="Tscrpt_reg_HTH_GntR"/>
</dbReference>
<dbReference type="GO" id="GO:0003700">
    <property type="term" value="F:DNA-binding transcription factor activity"/>
    <property type="evidence" value="ECO:0007669"/>
    <property type="project" value="InterPro"/>
</dbReference>
<dbReference type="PROSITE" id="PS50949">
    <property type="entry name" value="HTH_GNTR"/>
    <property type="match status" value="1"/>
</dbReference>
<keyword evidence="2" id="KW-0238">DNA-binding</keyword>
<dbReference type="Pfam" id="PF07729">
    <property type="entry name" value="FCD"/>
    <property type="match status" value="1"/>
</dbReference>
<gene>
    <name evidence="5" type="ORF">H1Q58_03755</name>
</gene>
<reference evidence="5 6" key="1">
    <citation type="submission" date="2020-07" db="EMBL/GenBank/DDBJ databases">
        <title>Screening of a cold-adapted Planococcus bacterium producing protease in traditional shrimp paste and protease identification by genome sequencing.</title>
        <authorList>
            <person name="Gao R."/>
            <person name="Leng W."/>
            <person name="Chu Q."/>
            <person name="Wu X."/>
            <person name="Liu H."/>
            <person name="Li X."/>
        </authorList>
    </citation>
    <scope>NUCLEOTIDE SEQUENCE [LARGE SCALE GENOMIC DNA]</scope>
    <source>
        <strain evidence="5 6">XJ11</strain>
    </source>
</reference>
<evidence type="ECO:0000256" key="1">
    <source>
        <dbReference type="ARBA" id="ARBA00023015"/>
    </source>
</evidence>
<dbReference type="SMART" id="SM00345">
    <property type="entry name" value="HTH_GNTR"/>
    <property type="match status" value="1"/>
</dbReference>
<dbReference type="GO" id="GO:0003677">
    <property type="term" value="F:DNA binding"/>
    <property type="evidence" value="ECO:0007669"/>
    <property type="project" value="UniProtKB-KW"/>
</dbReference>
<feature type="domain" description="HTH gntR-type" evidence="4">
    <location>
        <begin position="7"/>
        <end position="75"/>
    </location>
</feature>
<dbReference type="SUPFAM" id="SSF46785">
    <property type="entry name" value="Winged helix' DNA-binding domain"/>
    <property type="match status" value="1"/>
</dbReference>
<keyword evidence="1" id="KW-0805">Transcription regulation</keyword>
<dbReference type="InterPro" id="IPR008920">
    <property type="entry name" value="TF_FadR/GntR_C"/>
</dbReference>
<evidence type="ECO:0000256" key="3">
    <source>
        <dbReference type="ARBA" id="ARBA00023163"/>
    </source>
</evidence>
<organism evidence="5 6">
    <name type="scientific">Planococcus maritimus</name>
    <dbReference type="NCBI Taxonomy" id="192421"/>
    <lineage>
        <taxon>Bacteria</taxon>
        <taxon>Bacillati</taxon>
        <taxon>Bacillota</taxon>
        <taxon>Bacilli</taxon>
        <taxon>Bacillales</taxon>
        <taxon>Caryophanaceae</taxon>
        <taxon>Planococcus</taxon>
    </lineage>
</organism>
<dbReference type="Proteomes" id="UP000514716">
    <property type="component" value="Chromosome"/>
</dbReference>
<evidence type="ECO:0000259" key="4">
    <source>
        <dbReference type="PROSITE" id="PS50949"/>
    </source>
</evidence>
<keyword evidence="6" id="KW-1185">Reference proteome</keyword>
<dbReference type="CDD" id="cd07377">
    <property type="entry name" value="WHTH_GntR"/>
    <property type="match status" value="1"/>
</dbReference>
<keyword evidence="3" id="KW-0804">Transcription</keyword>
<dbReference type="Pfam" id="PF00392">
    <property type="entry name" value="GntR"/>
    <property type="match status" value="1"/>
</dbReference>